<organism evidence="5 6">
    <name type="scientific">Paenisporosarcina macmurdoensis</name>
    <dbReference type="NCBI Taxonomy" id="212659"/>
    <lineage>
        <taxon>Bacteria</taxon>
        <taxon>Bacillati</taxon>
        <taxon>Bacillota</taxon>
        <taxon>Bacilli</taxon>
        <taxon>Bacillales</taxon>
        <taxon>Caryophanaceae</taxon>
        <taxon>Paenisporosarcina</taxon>
    </lineage>
</organism>
<dbReference type="RefSeq" id="WP_377735211.1">
    <property type="nucleotide sequence ID" value="NZ_JBHSRI010000025.1"/>
</dbReference>
<dbReference type="EMBL" id="JBHSRI010000025">
    <property type="protein sequence ID" value="MFC6040676.1"/>
    <property type="molecule type" value="Genomic_DNA"/>
</dbReference>
<name>A0ABW1LB24_9BACL</name>
<dbReference type="SUPFAM" id="SSF56300">
    <property type="entry name" value="Metallo-dependent phosphatases"/>
    <property type="match status" value="1"/>
</dbReference>
<dbReference type="Pfam" id="PF02872">
    <property type="entry name" value="5_nucleotid_C"/>
    <property type="match status" value="1"/>
</dbReference>
<dbReference type="Proteomes" id="UP001596170">
    <property type="component" value="Unassembled WGS sequence"/>
</dbReference>
<dbReference type="SUPFAM" id="SSF55816">
    <property type="entry name" value="5'-nucleotidase (syn. UDP-sugar hydrolase), C-terminal domain"/>
    <property type="match status" value="1"/>
</dbReference>
<protein>
    <submittedName>
        <fullName evidence="5">Bifunctional metallophosphatase/5'-nucleotidase</fullName>
    </submittedName>
</protein>
<comment type="caution">
    <text evidence="5">The sequence shown here is derived from an EMBL/GenBank/DDBJ whole genome shotgun (WGS) entry which is preliminary data.</text>
</comment>
<keyword evidence="2" id="KW-0547">Nucleotide-binding</keyword>
<dbReference type="InterPro" id="IPR006179">
    <property type="entry name" value="5_nucleotidase/apyrase"/>
</dbReference>
<feature type="domain" description="Calcineurin-like phosphoesterase" evidence="3">
    <location>
        <begin position="5"/>
        <end position="218"/>
    </location>
</feature>
<keyword evidence="6" id="KW-1185">Reference proteome</keyword>
<evidence type="ECO:0000256" key="1">
    <source>
        <dbReference type="ARBA" id="ARBA00022729"/>
    </source>
</evidence>
<gene>
    <name evidence="5" type="ORF">ACFPYN_14705</name>
</gene>
<evidence type="ECO:0000256" key="2">
    <source>
        <dbReference type="RuleBase" id="RU362119"/>
    </source>
</evidence>
<keyword evidence="1" id="KW-0732">Signal</keyword>
<dbReference type="PRINTS" id="PR01607">
    <property type="entry name" value="APYRASEFAMLY"/>
</dbReference>
<reference evidence="6" key="1">
    <citation type="journal article" date="2019" name="Int. J. Syst. Evol. Microbiol.">
        <title>The Global Catalogue of Microorganisms (GCM) 10K type strain sequencing project: providing services to taxonomists for standard genome sequencing and annotation.</title>
        <authorList>
            <consortium name="The Broad Institute Genomics Platform"/>
            <consortium name="The Broad Institute Genome Sequencing Center for Infectious Disease"/>
            <person name="Wu L."/>
            <person name="Ma J."/>
        </authorList>
    </citation>
    <scope>NUCLEOTIDE SEQUENCE [LARGE SCALE GENOMIC DNA]</scope>
    <source>
        <strain evidence="6">CCUG 54527</strain>
    </source>
</reference>
<keyword evidence="2" id="KW-0378">Hydrolase</keyword>
<dbReference type="InterPro" id="IPR004843">
    <property type="entry name" value="Calcineurin-like_PHP"/>
</dbReference>
<evidence type="ECO:0000259" key="3">
    <source>
        <dbReference type="Pfam" id="PF00149"/>
    </source>
</evidence>
<accession>A0ABW1LB24</accession>
<dbReference type="PANTHER" id="PTHR11575">
    <property type="entry name" value="5'-NUCLEOTIDASE-RELATED"/>
    <property type="match status" value="1"/>
</dbReference>
<dbReference type="Gene3D" id="3.60.21.10">
    <property type="match status" value="1"/>
</dbReference>
<evidence type="ECO:0000313" key="5">
    <source>
        <dbReference type="EMBL" id="MFC6040676.1"/>
    </source>
</evidence>
<proteinExistence type="inferred from homology"/>
<dbReference type="Gene3D" id="3.90.780.10">
    <property type="entry name" value="5'-Nucleotidase, C-terminal domain"/>
    <property type="match status" value="1"/>
</dbReference>
<evidence type="ECO:0000259" key="4">
    <source>
        <dbReference type="Pfam" id="PF02872"/>
    </source>
</evidence>
<feature type="domain" description="5'-Nucleotidase C-terminal" evidence="4">
    <location>
        <begin position="303"/>
        <end position="430"/>
    </location>
</feature>
<dbReference type="InterPro" id="IPR008334">
    <property type="entry name" value="5'-Nucleotdase_C"/>
</dbReference>
<dbReference type="InterPro" id="IPR029052">
    <property type="entry name" value="Metallo-depent_PP-like"/>
</dbReference>
<dbReference type="PANTHER" id="PTHR11575:SF42">
    <property type="entry name" value="SULFUR OXIDATION PROTEIN SOXB"/>
    <property type="match status" value="1"/>
</dbReference>
<evidence type="ECO:0000313" key="6">
    <source>
        <dbReference type="Proteomes" id="UP001596170"/>
    </source>
</evidence>
<comment type="similarity">
    <text evidence="2">Belongs to the 5'-nucleotidase family.</text>
</comment>
<dbReference type="InterPro" id="IPR036907">
    <property type="entry name" value="5'-Nucleotdase_C_sf"/>
</dbReference>
<dbReference type="Pfam" id="PF00149">
    <property type="entry name" value="Metallophos"/>
    <property type="match status" value="1"/>
</dbReference>
<sequence>MKEISIIQQNDTHGAIESHKEFFWNGNSPSLSTVGGLARISQYVKQLKSSGKHVLFFDGGDLFHGTAPLVSSQGTALLEVLNEMPLDAWVPGNWDFAYGKSALTHLAASVSFETLACNITDTETGASLFKPYMIKEINGLKIGVIGLTYPYVDQTMPASFSEGLAFSLGIEEVKQAVANLQGTVDLIMLNSHMGLPLDIQLVKDVSGIDLILSGHSHDRVRKPLKVNDTLIFQSGSSSSFVGRIDLKISGGKIKDYTHKLITLNTSFVEDPIVLEKVNALLLPFEEMRRTQVGVSHSLLHRMTLHEAPMDRLITDAYLTHFGADLSFSHGWRYGTPISPGTISLYDLHTIIPTNPKLFEIELSGQMLRKVLEKNLQQVFAANPYEQKGGYILRSSGLDLIFKPYNPEGERIQELFVKGKEVSATNTFKVIGGGEQLFKNLESKKHYHNLHAIDVIQEFLERQPFETDHQSHIISV</sequence>